<feature type="region of interest" description="Disordered" evidence="5">
    <location>
        <begin position="81"/>
        <end position="114"/>
    </location>
</feature>
<keyword evidence="1" id="KW-0479">Metal-binding</keyword>
<dbReference type="PROSITE" id="PS50089">
    <property type="entry name" value="ZF_RING_2"/>
    <property type="match status" value="1"/>
</dbReference>
<evidence type="ECO:0000259" key="6">
    <source>
        <dbReference type="PROSITE" id="PS50089"/>
    </source>
</evidence>
<protein>
    <recommendedName>
        <fullName evidence="6">RING-type domain-containing protein</fullName>
    </recommendedName>
</protein>
<feature type="region of interest" description="Disordered" evidence="5">
    <location>
        <begin position="1"/>
        <end position="22"/>
    </location>
</feature>
<dbReference type="CDD" id="cd16454">
    <property type="entry name" value="RING-H2_PA-TM-RING"/>
    <property type="match status" value="1"/>
</dbReference>
<dbReference type="Gene3D" id="3.30.40.10">
    <property type="entry name" value="Zinc/RING finger domain, C3HC4 (zinc finger)"/>
    <property type="match status" value="1"/>
</dbReference>
<dbReference type="FunFam" id="3.30.40.10:FF:000611">
    <property type="entry name" value="Zinc finger family protein"/>
    <property type="match status" value="1"/>
</dbReference>
<feature type="compositionally biased region" description="Basic and acidic residues" evidence="5">
    <location>
        <begin position="102"/>
        <end position="114"/>
    </location>
</feature>
<dbReference type="Pfam" id="PF13639">
    <property type="entry name" value="zf-RING_2"/>
    <property type="match status" value="1"/>
</dbReference>
<evidence type="ECO:0000256" key="2">
    <source>
        <dbReference type="ARBA" id="ARBA00022771"/>
    </source>
</evidence>
<dbReference type="PANTHER" id="PTHR45931:SF3">
    <property type="entry name" value="RING ZINC FINGER-CONTAINING PROTEIN"/>
    <property type="match status" value="1"/>
</dbReference>
<reference evidence="7" key="1">
    <citation type="submission" date="2023-10" db="EMBL/GenBank/DDBJ databases">
        <title>Chromosome-level genome of the transformable northern wattle, Acacia crassicarpa.</title>
        <authorList>
            <person name="Massaro I."/>
            <person name="Sinha N.R."/>
            <person name="Poethig S."/>
            <person name="Leichty A.R."/>
        </authorList>
    </citation>
    <scope>NUCLEOTIDE SEQUENCE</scope>
    <source>
        <strain evidence="7">Acra3RX</strain>
        <tissue evidence="7">Leaf</tissue>
    </source>
</reference>
<keyword evidence="2 4" id="KW-0863">Zinc-finger</keyword>
<organism evidence="7 8">
    <name type="scientific">Acacia crassicarpa</name>
    <name type="common">northern wattle</name>
    <dbReference type="NCBI Taxonomy" id="499986"/>
    <lineage>
        <taxon>Eukaryota</taxon>
        <taxon>Viridiplantae</taxon>
        <taxon>Streptophyta</taxon>
        <taxon>Embryophyta</taxon>
        <taxon>Tracheophyta</taxon>
        <taxon>Spermatophyta</taxon>
        <taxon>Magnoliopsida</taxon>
        <taxon>eudicotyledons</taxon>
        <taxon>Gunneridae</taxon>
        <taxon>Pentapetalae</taxon>
        <taxon>rosids</taxon>
        <taxon>fabids</taxon>
        <taxon>Fabales</taxon>
        <taxon>Fabaceae</taxon>
        <taxon>Caesalpinioideae</taxon>
        <taxon>mimosoid clade</taxon>
        <taxon>Acacieae</taxon>
        <taxon>Acacia</taxon>
    </lineage>
</organism>
<dbReference type="InterPro" id="IPR051834">
    <property type="entry name" value="RING_finger_E3_ligase"/>
</dbReference>
<sequence>MAGMLPGVESARRRRFHQSAASSDSSYFTRRSSLCLYASNHESLLSSSSLQRRSVLFQARLDEKLTGAAGEAKERLDERLRSAQMKSSDKRQNIKEKKKSKEGRPELHIEEYGSKKSGGSRMMFNWKKLSWKASDQEDCAVCLESFKVGDTLIHLPCAHKFHYSCLEPWLQNNNYCPCCRTSIIVAH</sequence>
<accession>A0AAE1J7T6</accession>
<dbReference type="GO" id="GO:0008270">
    <property type="term" value="F:zinc ion binding"/>
    <property type="evidence" value="ECO:0007669"/>
    <property type="project" value="UniProtKB-KW"/>
</dbReference>
<proteinExistence type="predicted"/>
<evidence type="ECO:0000256" key="3">
    <source>
        <dbReference type="ARBA" id="ARBA00022833"/>
    </source>
</evidence>
<dbReference type="EMBL" id="JAWXYG010000008">
    <property type="protein sequence ID" value="KAK4265305.1"/>
    <property type="molecule type" value="Genomic_DNA"/>
</dbReference>
<evidence type="ECO:0000313" key="7">
    <source>
        <dbReference type="EMBL" id="KAK4265305.1"/>
    </source>
</evidence>
<comment type="caution">
    <text evidence="7">The sequence shown here is derived from an EMBL/GenBank/DDBJ whole genome shotgun (WGS) entry which is preliminary data.</text>
</comment>
<dbReference type="InterPro" id="IPR001841">
    <property type="entry name" value="Znf_RING"/>
</dbReference>
<keyword evidence="8" id="KW-1185">Reference proteome</keyword>
<evidence type="ECO:0000256" key="4">
    <source>
        <dbReference type="PROSITE-ProRule" id="PRU00175"/>
    </source>
</evidence>
<gene>
    <name evidence="7" type="ORF">QN277_026373</name>
</gene>
<feature type="compositionally biased region" description="Basic and acidic residues" evidence="5">
    <location>
        <begin position="81"/>
        <end position="95"/>
    </location>
</feature>
<dbReference type="SMART" id="SM00184">
    <property type="entry name" value="RING"/>
    <property type="match status" value="1"/>
</dbReference>
<feature type="domain" description="RING-type" evidence="6">
    <location>
        <begin position="139"/>
        <end position="180"/>
    </location>
</feature>
<evidence type="ECO:0000313" key="8">
    <source>
        <dbReference type="Proteomes" id="UP001293593"/>
    </source>
</evidence>
<dbReference type="GO" id="GO:0061630">
    <property type="term" value="F:ubiquitin protein ligase activity"/>
    <property type="evidence" value="ECO:0007669"/>
    <property type="project" value="TreeGrafter"/>
</dbReference>
<dbReference type="PANTHER" id="PTHR45931">
    <property type="entry name" value="SI:CH211-59O9.10"/>
    <property type="match status" value="1"/>
</dbReference>
<keyword evidence="3" id="KW-0862">Zinc</keyword>
<dbReference type="AlphaFoldDB" id="A0AAE1J7T6"/>
<dbReference type="GO" id="GO:0006511">
    <property type="term" value="P:ubiquitin-dependent protein catabolic process"/>
    <property type="evidence" value="ECO:0007669"/>
    <property type="project" value="TreeGrafter"/>
</dbReference>
<dbReference type="Proteomes" id="UP001293593">
    <property type="component" value="Unassembled WGS sequence"/>
</dbReference>
<name>A0AAE1J7T6_9FABA</name>
<evidence type="ECO:0000256" key="5">
    <source>
        <dbReference type="SAM" id="MobiDB-lite"/>
    </source>
</evidence>
<dbReference type="GO" id="GO:0005634">
    <property type="term" value="C:nucleus"/>
    <property type="evidence" value="ECO:0007669"/>
    <property type="project" value="TreeGrafter"/>
</dbReference>
<evidence type="ECO:0000256" key="1">
    <source>
        <dbReference type="ARBA" id="ARBA00022723"/>
    </source>
</evidence>
<dbReference type="SUPFAM" id="SSF57850">
    <property type="entry name" value="RING/U-box"/>
    <property type="match status" value="1"/>
</dbReference>
<dbReference type="InterPro" id="IPR013083">
    <property type="entry name" value="Znf_RING/FYVE/PHD"/>
</dbReference>